<keyword evidence="2" id="KW-1185">Reference proteome</keyword>
<sequence length="142" mass="15972">MSQNPLGIIKEEKIPVTKFSEKKGLRSERYHQRKIALHYPASCCPKPSKFGTKNGPKPVHKPFQNSHVHTCIHNKTKQSKFCTNSLTKIGCYGCINLPYITLHTSHKTCYQDSQNQTKVIPTNPATKTACYCCHKQSEPSAA</sequence>
<evidence type="ECO:0000313" key="2">
    <source>
        <dbReference type="Proteomes" id="UP001157006"/>
    </source>
</evidence>
<organism evidence="1 2">
    <name type="scientific">Vicia faba</name>
    <name type="common">Broad bean</name>
    <name type="synonym">Faba vulgaris</name>
    <dbReference type="NCBI Taxonomy" id="3906"/>
    <lineage>
        <taxon>Eukaryota</taxon>
        <taxon>Viridiplantae</taxon>
        <taxon>Streptophyta</taxon>
        <taxon>Embryophyta</taxon>
        <taxon>Tracheophyta</taxon>
        <taxon>Spermatophyta</taxon>
        <taxon>Magnoliopsida</taxon>
        <taxon>eudicotyledons</taxon>
        <taxon>Gunneridae</taxon>
        <taxon>Pentapetalae</taxon>
        <taxon>rosids</taxon>
        <taxon>fabids</taxon>
        <taxon>Fabales</taxon>
        <taxon>Fabaceae</taxon>
        <taxon>Papilionoideae</taxon>
        <taxon>50 kb inversion clade</taxon>
        <taxon>NPAAA clade</taxon>
        <taxon>Hologalegina</taxon>
        <taxon>IRL clade</taxon>
        <taxon>Fabeae</taxon>
        <taxon>Vicia</taxon>
    </lineage>
</organism>
<gene>
    <name evidence="1" type="ORF">VFH_I441520</name>
</gene>
<proteinExistence type="predicted"/>
<evidence type="ECO:0000313" key="1">
    <source>
        <dbReference type="EMBL" id="CAI8590447.1"/>
    </source>
</evidence>
<accession>A0AAV0Z2D1</accession>
<dbReference type="AlphaFoldDB" id="A0AAV0Z2D1"/>
<name>A0AAV0Z2D1_VICFA</name>
<reference evidence="1 2" key="1">
    <citation type="submission" date="2023-01" db="EMBL/GenBank/DDBJ databases">
        <authorList>
            <person name="Kreplak J."/>
        </authorList>
    </citation>
    <scope>NUCLEOTIDE SEQUENCE [LARGE SCALE GENOMIC DNA]</scope>
</reference>
<dbReference type="Proteomes" id="UP001157006">
    <property type="component" value="Chromosome 1L"/>
</dbReference>
<protein>
    <submittedName>
        <fullName evidence="1">Uncharacterized protein</fullName>
    </submittedName>
</protein>
<dbReference type="EMBL" id="OX451736">
    <property type="protein sequence ID" value="CAI8590447.1"/>
    <property type="molecule type" value="Genomic_DNA"/>
</dbReference>